<protein>
    <submittedName>
        <fullName evidence="8">Polysaccharide biosynthesis protein</fullName>
    </submittedName>
</protein>
<evidence type="ECO:0000313" key="8">
    <source>
        <dbReference type="EMBL" id="BBA37564.1"/>
    </source>
</evidence>
<keyword evidence="3" id="KW-1003">Cell membrane</keyword>
<dbReference type="EMBL" id="AP017928">
    <property type="protein sequence ID" value="BBA37564.1"/>
    <property type="molecule type" value="Genomic_DNA"/>
</dbReference>
<keyword evidence="9" id="KW-1185">Reference proteome</keyword>
<feature type="transmembrane region" description="Helical" evidence="7">
    <location>
        <begin position="348"/>
        <end position="371"/>
    </location>
</feature>
<name>A0A286P4I2_9GAMM</name>
<reference evidence="8 9" key="1">
    <citation type="submission" date="2016-12" db="EMBL/GenBank/DDBJ databases">
        <title>Genome sequencing of Methylocaldum marinum.</title>
        <authorList>
            <person name="Takeuchi M."/>
            <person name="Kamagata Y."/>
            <person name="Hiraoka S."/>
            <person name="Oshima K."/>
            <person name="Hattori M."/>
            <person name="Iwasaki W."/>
        </authorList>
    </citation>
    <scope>NUCLEOTIDE SEQUENCE [LARGE SCALE GENOMIC DNA]</scope>
    <source>
        <strain evidence="8 9">S8</strain>
    </source>
</reference>
<dbReference type="KEGG" id="mmai:sS8_5647"/>
<evidence type="ECO:0000256" key="2">
    <source>
        <dbReference type="ARBA" id="ARBA00007430"/>
    </source>
</evidence>
<feature type="transmembrane region" description="Helical" evidence="7">
    <location>
        <begin position="129"/>
        <end position="152"/>
    </location>
</feature>
<feature type="transmembrane region" description="Helical" evidence="7">
    <location>
        <begin position="315"/>
        <end position="333"/>
    </location>
</feature>
<evidence type="ECO:0000256" key="6">
    <source>
        <dbReference type="ARBA" id="ARBA00023136"/>
    </source>
</evidence>
<dbReference type="PANTHER" id="PTHR30250">
    <property type="entry name" value="PST FAMILY PREDICTED COLANIC ACID TRANSPORTER"/>
    <property type="match status" value="1"/>
</dbReference>
<accession>A0A286P4I2</accession>
<keyword evidence="6 7" id="KW-0472">Membrane</keyword>
<feature type="transmembrane region" description="Helical" evidence="7">
    <location>
        <begin position="58"/>
        <end position="80"/>
    </location>
</feature>
<evidence type="ECO:0000256" key="4">
    <source>
        <dbReference type="ARBA" id="ARBA00022692"/>
    </source>
</evidence>
<evidence type="ECO:0000256" key="3">
    <source>
        <dbReference type="ARBA" id="ARBA00022475"/>
    </source>
</evidence>
<feature type="transmembrane region" description="Helical" evidence="7">
    <location>
        <begin position="173"/>
        <end position="199"/>
    </location>
</feature>
<dbReference type="GO" id="GO:0005886">
    <property type="term" value="C:plasma membrane"/>
    <property type="evidence" value="ECO:0007669"/>
    <property type="project" value="UniProtKB-SubCell"/>
</dbReference>
<proteinExistence type="inferred from homology"/>
<feature type="transmembrane region" description="Helical" evidence="7">
    <location>
        <begin position="407"/>
        <end position="423"/>
    </location>
</feature>
<evidence type="ECO:0000256" key="5">
    <source>
        <dbReference type="ARBA" id="ARBA00022989"/>
    </source>
</evidence>
<sequence>MEMLRAWRRKLQSHFDASSRFKKNFLRVASASVFAQALPILASPIMTRLYSPHDFGVLALFVALLGVSVAMATMRFDWLLAAAHTRKAAAHIVVLGVLFVVLACLAFVGICFFGLYHEVAFVDWHTLDRFIWLMPVAVLGSGLQTLLSGWFIRAAHLTPVARARIRQSLAVVALGLIGGVHALGALGLIAATVLGTFIGVGGLFRSARNDLALGLAHIRTLSLFAKARSIRRRMLVSGATGIINVSGLLLPAIMISHYFSAVELGWYALMQRLATGPVGTVTGAVGQSFWGEARSLSHTDTRALQTLFERTSSRLALLSIPVAAACLAGPWYVGPIFGREEWQGAGKVLAALTPFVVAQIIAAPLSSVITIKRHEKWLFFWDLTRTLFVIAVFSVGGYYGIGLTTAVLWYAIGMAVMYALLFCKTRRIICA</sequence>
<evidence type="ECO:0000256" key="1">
    <source>
        <dbReference type="ARBA" id="ARBA00004651"/>
    </source>
</evidence>
<dbReference type="Pfam" id="PF13440">
    <property type="entry name" value="Polysacc_synt_3"/>
    <property type="match status" value="1"/>
</dbReference>
<dbReference type="Proteomes" id="UP000266313">
    <property type="component" value="Chromosome"/>
</dbReference>
<gene>
    <name evidence="8" type="ORF">sS8_5647</name>
</gene>
<feature type="transmembrane region" description="Helical" evidence="7">
    <location>
        <begin position="92"/>
        <end position="117"/>
    </location>
</feature>
<feature type="transmembrane region" description="Helical" evidence="7">
    <location>
        <begin position="234"/>
        <end position="259"/>
    </location>
</feature>
<keyword evidence="4 7" id="KW-0812">Transmembrane</keyword>
<dbReference type="InterPro" id="IPR050833">
    <property type="entry name" value="Poly_Biosynth_Transport"/>
</dbReference>
<comment type="subcellular location">
    <subcellularLocation>
        <location evidence="1">Cell membrane</location>
        <topology evidence="1">Multi-pass membrane protein</topology>
    </subcellularLocation>
</comment>
<evidence type="ECO:0000256" key="7">
    <source>
        <dbReference type="SAM" id="Phobius"/>
    </source>
</evidence>
<organism evidence="8 9">
    <name type="scientific">Methylocaldum marinum</name>
    <dbReference type="NCBI Taxonomy" id="1432792"/>
    <lineage>
        <taxon>Bacteria</taxon>
        <taxon>Pseudomonadati</taxon>
        <taxon>Pseudomonadota</taxon>
        <taxon>Gammaproteobacteria</taxon>
        <taxon>Methylococcales</taxon>
        <taxon>Methylococcaceae</taxon>
        <taxon>Methylocaldum</taxon>
    </lineage>
</organism>
<comment type="similarity">
    <text evidence="2">Belongs to the polysaccharide synthase family.</text>
</comment>
<dbReference type="AlphaFoldDB" id="A0A286P4I2"/>
<dbReference type="PANTHER" id="PTHR30250:SF10">
    <property type="entry name" value="LIPOPOLYSACCHARIDE BIOSYNTHESIS PROTEIN WZXC"/>
    <property type="match status" value="1"/>
</dbReference>
<keyword evidence="5 7" id="KW-1133">Transmembrane helix</keyword>
<feature type="transmembrane region" description="Helical" evidence="7">
    <location>
        <begin position="383"/>
        <end position="401"/>
    </location>
</feature>
<dbReference type="OrthoDB" id="3831435at2"/>
<evidence type="ECO:0000313" key="9">
    <source>
        <dbReference type="Proteomes" id="UP000266313"/>
    </source>
</evidence>